<dbReference type="InterPro" id="IPR050131">
    <property type="entry name" value="Peptidase_S8_subtilisin-like"/>
</dbReference>
<dbReference type="GO" id="GO:0004252">
    <property type="term" value="F:serine-type endopeptidase activity"/>
    <property type="evidence" value="ECO:0007669"/>
    <property type="project" value="UniProtKB-UniRule"/>
</dbReference>
<evidence type="ECO:0000256" key="4">
    <source>
        <dbReference type="ARBA" id="ARBA00022825"/>
    </source>
</evidence>
<feature type="active site" description="Charge relay system" evidence="5">
    <location>
        <position position="316"/>
    </location>
</feature>
<dbReference type="RefSeq" id="WP_084186204.1">
    <property type="nucleotide sequence ID" value="NZ_FTNO01000001.1"/>
</dbReference>
<dbReference type="AlphaFoldDB" id="A0A1N6Y2V2"/>
<dbReference type="PROSITE" id="PS00138">
    <property type="entry name" value="SUBTILASE_SER"/>
    <property type="match status" value="1"/>
</dbReference>
<dbReference type="OrthoDB" id="341609at2157"/>
<dbReference type="InterPro" id="IPR022398">
    <property type="entry name" value="Peptidase_S8_His-AS"/>
</dbReference>
<gene>
    <name evidence="8" type="ORF">SAMN05421858_1374</name>
</gene>
<dbReference type="PROSITE" id="PS51318">
    <property type="entry name" value="TAT"/>
    <property type="match status" value="1"/>
</dbReference>
<dbReference type="InterPro" id="IPR023827">
    <property type="entry name" value="Peptidase_S8_Asp-AS"/>
</dbReference>
<dbReference type="Pfam" id="PF00082">
    <property type="entry name" value="Peptidase_S8"/>
    <property type="match status" value="1"/>
</dbReference>
<evidence type="ECO:0000256" key="3">
    <source>
        <dbReference type="ARBA" id="ARBA00022801"/>
    </source>
</evidence>
<dbReference type="GO" id="GO:0006508">
    <property type="term" value="P:proteolysis"/>
    <property type="evidence" value="ECO:0007669"/>
    <property type="project" value="UniProtKB-KW"/>
</dbReference>
<evidence type="ECO:0000313" key="8">
    <source>
        <dbReference type="EMBL" id="SIR08866.1"/>
    </source>
</evidence>
<dbReference type="PRINTS" id="PR00723">
    <property type="entry name" value="SUBTILISIN"/>
</dbReference>
<dbReference type="PROSITE" id="PS51892">
    <property type="entry name" value="SUBTILASE"/>
    <property type="match status" value="1"/>
</dbReference>
<evidence type="ECO:0000256" key="5">
    <source>
        <dbReference type="PROSITE-ProRule" id="PRU01240"/>
    </source>
</evidence>
<dbReference type="EMBL" id="FTNO01000001">
    <property type="protein sequence ID" value="SIR08866.1"/>
    <property type="molecule type" value="Genomic_DNA"/>
</dbReference>
<dbReference type="Gene3D" id="3.30.70.80">
    <property type="entry name" value="Peptidase S8 propeptide/proteinase inhibitor I9"/>
    <property type="match status" value="1"/>
</dbReference>
<dbReference type="Proteomes" id="UP000186914">
    <property type="component" value="Unassembled WGS sequence"/>
</dbReference>
<evidence type="ECO:0000256" key="1">
    <source>
        <dbReference type="ARBA" id="ARBA00011073"/>
    </source>
</evidence>
<name>A0A1N6Y2V2_9EURY</name>
<dbReference type="InterPro" id="IPR000209">
    <property type="entry name" value="Peptidase_S8/S53_dom"/>
</dbReference>
<comment type="similarity">
    <text evidence="1 5 6">Belongs to the peptidase S8 family.</text>
</comment>
<reference evidence="9" key="1">
    <citation type="submission" date="2017-01" db="EMBL/GenBank/DDBJ databases">
        <authorList>
            <person name="Varghese N."/>
            <person name="Submissions S."/>
        </authorList>
    </citation>
    <scope>NUCLEOTIDE SEQUENCE [LARGE SCALE GENOMIC DNA]</scope>
    <source>
        <strain evidence="9">CGMCC 1.7737</strain>
    </source>
</reference>
<organism evidence="8 9">
    <name type="scientific">Haladaptatus litoreus</name>
    <dbReference type="NCBI Taxonomy" id="553468"/>
    <lineage>
        <taxon>Archaea</taxon>
        <taxon>Methanobacteriati</taxon>
        <taxon>Methanobacteriota</taxon>
        <taxon>Stenosarchaea group</taxon>
        <taxon>Halobacteria</taxon>
        <taxon>Halobacteriales</taxon>
        <taxon>Haladaptataceae</taxon>
        <taxon>Haladaptatus</taxon>
    </lineage>
</organism>
<keyword evidence="2 5" id="KW-0645">Protease</keyword>
<dbReference type="PANTHER" id="PTHR43806:SF11">
    <property type="entry name" value="CEREVISIN-RELATED"/>
    <property type="match status" value="1"/>
</dbReference>
<proteinExistence type="inferred from homology"/>
<keyword evidence="9" id="KW-1185">Reference proteome</keyword>
<evidence type="ECO:0000256" key="2">
    <source>
        <dbReference type="ARBA" id="ARBA00022670"/>
    </source>
</evidence>
<accession>A0A1N6Y2V2</accession>
<feature type="domain" description="Peptidase S8/S53" evidence="7">
    <location>
        <begin position="122"/>
        <end position="349"/>
    </location>
</feature>
<dbReference type="PANTHER" id="PTHR43806">
    <property type="entry name" value="PEPTIDASE S8"/>
    <property type="match status" value="1"/>
</dbReference>
<dbReference type="PROSITE" id="PS00137">
    <property type="entry name" value="SUBTILASE_HIS"/>
    <property type="match status" value="1"/>
</dbReference>
<dbReference type="InterPro" id="IPR037045">
    <property type="entry name" value="S8pro/Inhibitor_I9_sf"/>
</dbReference>
<sequence length="375" mass="37727">MQGNKGSVSRRNVLKATGGAAAAISVTGFANAKPDDLVEVNVGVKDASGRAMARNAADDVVREFDFNALTIRVPKKAATALQKNSSVRYVEENGQMHALADSVPWGVDRVDAEQAHADGYTGSGAHIAILDTGIDSNHPDLDNVGYGKGFGYSTWEDGNGHGTHCAGIAAAENDGQGIKGVAPDATLHAGKVLSDSGSGSFSDIAAGVEWTANQGFDVASMSLGGSSGSYTLQDACNYANNSGVFVVAAAGNSGPCSYCVGYPAVYDSVMAVSSTNSSDGLSSFSSTGPEIEIAAPGSNINSTYPGGGYNTLSGTSMACPHVAGAAGVLMAAGYSNSGARSQLKSTAENIGLSSNESGSGLLDVAAAVDSPTWDN</sequence>
<keyword evidence="4 5" id="KW-0720">Serine protease</keyword>
<dbReference type="Gene3D" id="3.40.50.200">
    <property type="entry name" value="Peptidase S8/S53 domain"/>
    <property type="match status" value="1"/>
</dbReference>
<feature type="active site" description="Charge relay system" evidence="5">
    <location>
        <position position="161"/>
    </location>
</feature>
<evidence type="ECO:0000256" key="6">
    <source>
        <dbReference type="RuleBase" id="RU003355"/>
    </source>
</evidence>
<dbReference type="PROSITE" id="PS00136">
    <property type="entry name" value="SUBTILASE_ASP"/>
    <property type="match status" value="1"/>
</dbReference>
<dbReference type="InterPro" id="IPR036852">
    <property type="entry name" value="Peptidase_S8/S53_dom_sf"/>
</dbReference>
<dbReference type="InterPro" id="IPR015500">
    <property type="entry name" value="Peptidase_S8_subtilisin-rel"/>
</dbReference>
<dbReference type="InterPro" id="IPR023828">
    <property type="entry name" value="Peptidase_S8_Ser-AS"/>
</dbReference>
<feature type="active site" description="Charge relay system" evidence="5">
    <location>
        <position position="131"/>
    </location>
</feature>
<protein>
    <submittedName>
        <fullName evidence="8">Subtilisin</fullName>
    </submittedName>
</protein>
<evidence type="ECO:0000259" key="7">
    <source>
        <dbReference type="Pfam" id="PF00082"/>
    </source>
</evidence>
<dbReference type="SUPFAM" id="SSF52743">
    <property type="entry name" value="Subtilisin-like"/>
    <property type="match status" value="1"/>
</dbReference>
<evidence type="ECO:0000313" key="9">
    <source>
        <dbReference type="Proteomes" id="UP000186914"/>
    </source>
</evidence>
<dbReference type="InterPro" id="IPR006311">
    <property type="entry name" value="TAT_signal"/>
</dbReference>
<keyword evidence="3 5" id="KW-0378">Hydrolase</keyword>